<dbReference type="Gene3D" id="3.30.450.380">
    <property type="match status" value="1"/>
</dbReference>
<dbReference type="Pfam" id="PF00437">
    <property type="entry name" value="T2SSE"/>
    <property type="match status" value="1"/>
</dbReference>
<evidence type="ECO:0000259" key="2">
    <source>
        <dbReference type="Pfam" id="PF00437"/>
    </source>
</evidence>
<organism evidence="3 4">
    <name type="scientific">Thermogymnomonas acidicola</name>
    <dbReference type="NCBI Taxonomy" id="399579"/>
    <lineage>
        <taxon>Archaea</taxon>
        <taxon>Methanobacteriati</taxon>
        <taxon>Thermoplasmatota</taxon>
        <taxon>Thermoplasmata</taxon>
        <taxon>Thermoplasmatales</taxon>
        <taxon>Thermogymnomonas</taxon>
    </lineage>
</organism>
<reference evidence="3" key="1">
    <citation type="journal article" date="2014" name="Int. J. Syst. Evol. Microbiol.">
        <title>Complete genome sequence of Corynebacterium casei LMG S-19264T (=DSM 44701T), isolated from a smear-ripened cheese.</title>
        <authorList>
            <consortium name="US DOE Joint Genome Institute (JGI-PGF)"/>
            <person name="Walter F."/>
            <person name="Albersmeier A."/>
            <person name="Kalinowski J."/>
            <person name="Ruckert C."/>
        </authorList>
    </citation>
    <scope>NUCLEOTIDE SEQUENCE</scope>
    <source>
        <strain evidence="3">JCM 13583</strain>
    </source>
</reference>
<dbReference type="Proteomes" id="UP000632195">
    <property type="component" value="Unassembled WGS sequence"/>
</dbReference>
<comment type="similarity">
    <text evidence="1">Belongs to the GSP E family.</text>
</comment>
<comment type="caution">
    <text evidence="3">The sequence shown here is derived from an EMBL/GenBank/DDBJ whole genome shotgun (WGS) entry which is preliminary data.</text>
</comment>
<accession>A0AA37BRA7</accession>
<dbReference type="Gene3D" id="3.40.50.300">
    <property type="entry name" value="P-loop containing nucleotide triphosphate hydrolases"/>
    <property type="match status" value="1"/>
</dbReference>
<evidence type="ECO:0000313" key="3">
    <source>
        <dbReference type="EMBL" id="GGM72889.1"/>
    </source>
</evidence>
<evidence type="ECO:0000313" key="4">
    <source>
        <dbReference type="Proteomes" id="UP000632195"/>
    </source>
</evidence>
<dbReference type="InterPro" id="IPR050921">
    <property type="entry name" value="T4SS_GSP_E_ATPase"/>
</dbReference>
<keyword evidence="4" id="KW-1185">Reference proteome</keyword>
<evidence type="ECO:0000256" key="1">
    <source>
        <dbReference type="ARBA" id="ARBA00006611"/>
    </source>
</evidence>
<proteinExistence type="inferred from homology"/>
<dbReference type="AlphaFoldDB" id="A0AA37BRA7"/>
<dbReference type="SUPFAM" id="SSF52540">
    <property type="entry name" value="P-loop containing nucleoside triphosphate hydrolases"/>
    <property type="match status" value="1"/>
</dbReference>
<dbReference type="RefSeq" id="WP_188680629.1">
    <property type="nucleotide sequence ID" value="NZ_BMNY01000001.1"/>
</dbReference>
<gene>
    <name evidence="3" type="ORF">GCM10007108_08730</name>
</gene>
<dbReference type="PANTHER" id="PTHR30486">
    <property type="entry name" value="TWITCHING MOTILITY PROTEIN PILT"/>
    <property type="match status" value="1"/>
</dbReference>
<dbReference type="PANTHER" id="PTHR30486:SF6">
    <property type="entry name" value="TYPE IV PILUS RETRACTATION ATPASE PILT"/>
    <property type="match status" value="1"/>
</dbReference>
<sequence length="434" mass="48207">MTCTLDREGNRYIMRCARKRYSEEVRRRAEEVISSLDITASNDTKILEAARKVAAGMEKEILEYIRDNVLGLGPLAPLMSVPEVEDISVVSFREPVFVYHRDLGYIPTDITFQSEVELAEFIKSIVERSGKQISISDPVVDVSLPDGSRLQATLGTSVTSEGPSLAIRKFRKDPVTPLDIIRQEGASSDLMAYLWLLVSRGANILVCGGTGTGKTTFLNALMSFIPENLRVITIEETREIEYPGENVLPLVTRQGIGRDTEVDAYSLLSIALRHRPNYIVLGEVRGEEAFSLFQAMSAGRYVMATFHAGSISTVVHRLEARPLSIPRNMLTALHCIVLLSSELGHGGTRRFVSSVYEVMGLDRDTGELLVNRAFSRENGTYSFSRASYALRRLADATGTTEPELMADMKRRSQFLSSLQAGNMREFMAKVSSFL</sequence>
<dbReference type="InterPro" id="IPR027417">
    <property type="entry name" value="P-loop_NTPase"/>
</dbReference>
<name>A0AA37BRA7_9ARCH</name>
<protein>
    <submittedName>
        <fullName evidence="3">Secretion system protein E</fullName>
    </submittedName>
</protein>
<dbReference type="GO" id="GO:0016887">
    <property type="term" value="F:ATP hydrolysis activity"/>
    <property type="evidence" value="ECO:0007669"/>
    <property type="project" value="InterPro"/>
</dbReference>
<feature type="domain" description="Bacterial type II secretion system protein E" evidence="2">
    <location>
        <begin position="109"/>
        <end position="331"/>
    </location>
</feature>
<dbReference type="EMBL" id="BMNY01000001">
    <property type="protein sequence ID" value="GGM72889.1"/>
    <property type="molecule type" value="Genomic_DNA"/>
</dbReference>
<reference evidence="3" key="2">
    <citation type="submission" date="2022-09" db="EMBL/GenBank/DDBJ databases">
        <authorList>
            <person name="Sun Q."/>
            <person name="Ohkuma M."/>
        </authorList>
    </citation>
    <scope>NUCLEOTIDE SEQUENCE</scope>
    <source>
        <strain evidence="3">JCM 13583</strain>
    </source>
</reference>
<dbReference type="InterPro" id="IPR001482">
    <property type="entry name" value="T2SS/T4SS_dom"/>
</dbReference>
<dbReference type="CDD" id="cd01130">
    <property type="entry name" value="VirB11-like_ATPase"/>
    <property type="match status" value="1"/>
</dbReference>